<dbReference type="SUPFAM" id="SSF82109">
    <property type="entry name" value="MIR domain"/>
    <property type="match status" value="1"/>
</dbReference>
<evidence type="ECO:0000256" key="12">
    <source>
        <dbReference type="ARBA" id="ARBA00023180"/>
    </source>
</evidence>
<evidence type="ECO:0000313" key="18">
    <source>
        <dbReference type="Proteomes" id="UP000243052"/>
    </source>
</evidence>
<dbReference type="PANTHER" id="PTHR10050">
    <property type="entry name" value="DOLICHYL-PHOSPHATE-MANNOSE--PROTEIN MANNOSYLTRANSFERASE"/>
    <property type="match status" value="1"/>
</dbReference>
<keyword evidence="7 15" id="KW-0812">Transmembrane</keyword>
<evidence type="ECO:0000256" key="2">
    <source>
        <dbReference type="ARBA" id="ARBA00004922"/>
    </source>
</evidence>
<evidence type="ECO:0000256" key="5">
    <source>
        <dbReference type="ARBA" id="ARBA00022676"/>
    </source>
</evidence>
<dbReference type="PROSITE" id="PS50919">
    <property type="entry name" value="MIR"/>
    <property type="match status" value="2"/>
</dbReference>
<feature type="transmembrane region" description="Helical" evidence="15">
    <location>
        <begin position="705"/>
        <end position="723"/>
    </location>
</feature>
<dbReference type="InterPro" id="IPR032421">
    <property type="entry name" value="PMT_4TMC"/>
</dbReference>
<evidence type="ECO:0000256" key="8">
    <source>
        <dbReference type="ARBA" id="ARBA00022737"/>
    </source>
</evidence>
<dbReference type="Pfam" id="PF02815">
    <property type="entry name" value="MIR"/>
    <property type="match status" value="1"/>
</dbReference>
<feature type="transmembrane region" description="Helical" evidence="15">
    <location>
        <begin position="279"/>
        <end position="298"/>
    </location>
</feature>
<dbReference type="EMBL" id="CP014242">
    <property type="protein sequence ID" value="AMD18677.1"/>
    <property type="molecule type" value="Genomic_DNA"/>
</dbReference>
<feature type="transmembrane region" description="Helical" evidence="15">
    <location>
        <begin position="609"/>
        <end position="629"/>
    </location>
</feature>
<keyword evidence="12" id="KW-0325">Glycoprotein</keyword>
<dbReference type="OrthoDB" id="292747at2759"/>
<comment type="pathway">
    <text evidence="2 15">Protein modification; protein glycosylation.</text>
</comment>
<feature type="transmembrane region" description="Helical" evidence="15">
    <location>
        <begin position="545"/>
        <end position="564"/>
    </location>
</feature>
<dbReference type="UniPathway" id="UPA00378"/>
<dbReference type="RefSeq" id="XP_017985673.1">
    <property type="nucleotide sequence ID" value="XM_018130231.1"/>
</dbReference>
<keyword evidence="8" id="KW-0677">Repeat</keyword>
<dbReference type="Pfam" id="PF16192">
    <property type="entry name" value="PMT_4TMC"/>
    <property type="match status" value="1"/>
</dbReference>
<accession>A0A120K0U0</accession>
<keyword evidence="5 15" id="KW-0328">Glycosyltransferase</keyword>
<evidence type="ECO:0000256" key="13">
    <source>
        <dbReference type="ARBA" id="ARBA00045085"/>
    </source>
</evidence>
<dbReference type="InterPro" id="IPR027005">
    <property type="entry name" value="PMT-like"/>
</dbReference>
<dbReference type="AlphaFoldDB" id="A0A120K0U0"/>
<keyword evidence="9 15" id="KW-0256">Endoplasmic reticulum</keyword>
<dbReference type="PANTHER" id="PTHR10050:SF52">
    <property type="entry name" value="DOLICHYL-PHOSPHATE-MANNOSE--PROTEIN MANNOSYLTRANSFERASE 6"/>
    <property type="match status" value="1"/>
</dbReference>
<evidence type="ECO:0000313" key="17">
    <source>
        <dbReference type="EMBL" id="AMD18677.1"/>
    </source>
</evidence>
<protein>
    <recommendedName>
        <fullName evidence="4 15">Dolichyl-phosphate-mannose--protein mannosyltransferase</fullName>
        <ecNumber evidence="4 15">2.4.1.109</ecNumber>
    </recommendedName>
</protein>
<evidence type="ECO:0000256" key="6">
    <source>
        <dbReference type="ARBA" id="ARBA00022679"/>
    </source>
</evidence>
<feature type="transmembrane region" description="Helical" evidence="15">
    <location>
        <begin position="49"/>
        <end position="71"/>
    </location>
</feature>
<reference evidence="17 18" key="1">
    <citation type="submission" date="2016-01" db="EMBL/GenBank/DDBJ databases">
        <title>Genome sequence of the yeast Holleya sinecauda.</title>
        <authorList>
            <person name="Dietrich F.S."/>
        </authorList>
    </citation>
    <scope>NUCLEOTIDE SEQUENCE [LARGE SCALE GENOMIC DNA]</scope>
    <source>
        <strain evidence="17 18">ATCC 58844</strain>
    </source>
</reference>
<feature type="transmembrane region" description="Helical" evidence="15">
    <location>
        <begin position="147"/>
        <end position="180"/>
    </location>
</feature>
<feature type="domain" description="MIR" evidence="16">
    <location>
        <begin position="332"/>
        <end position="386"/>
    </location>
</feature>
<name>A0A120K0U0_9SACH</name>
<comment type="catalytic activity">
    <reaction evidence="14 15">
        <text>a di-trans,poly-cis-dolichyl beta-D-mannosyl phosphate + L-seryl-[protein] = 3-O-(alpha-D-mannosyl)-L-seryl-[protein] + a di-trans,poly-cis-dolichyl phosphate + H(+)</text>
        <dbReference type="Rhea" id="RHEA:17377"/>
        <dbReference type="Rhea" id="RHEA-COMP:9863"/>
        <dbReference type="Rhea" id="RHEA-COMP:13546"/>
        <dbReference type="Rhea" id="RHEA-COMP:19498"/>
        <dbReference type="Rhea" id="RHEA-COMP:19501"/>
        <dbReference type="ChEBI" id="CHEBI:15378"/>
        <dbReference type="ChEBI" id="CHEBI:29999"/>
        <dbReference type="ChEBI" id="CHEBI:57683"/>
        <dbReference type="ChEBI" id="CHEBI:58211"/>
        <dbReference type="ChEBI" id="CHEBI:137321"/>
        <dbReference type="EC" id="2.4.1.109"/>
    </reaction>
</comment>
<dbReference type="EC" id="2.4.1.109" evidence="4 15"/>
<comment type="subcellular location">
    <subcellularLocation>
        <location evidence="1 15">Endoplasmic reticulum membrane</location>
        <topology evidence="1 15">Multi-pass membrane protein</topology>
    </subcellularLocation>
</comment>
<dbReference type="Pfam" id="PF02366">
    <property type="entry name" value="PMT"/>
    <property type="match status" value="1"/>
</dbReference>
<sequence>MSTVTSSFLPKDSDLNLRQRKRNFSVPKEELIKSHNSEFHELKRPERVYLSWGFCKDVLIPSLFTILSIYLRFQKIDLHRKVIWDEAHFGRFGSYYIKHQFYHDLHPPLGKMLVGFGEWLSGFDGSFPFNSGEYYPDKVNFKFMRQFCASFGVLCVPVAYFTAQTMGLSMPVVLLLTLMFTLEHSYIILSKFILLDSILLFFTATSFLCMVKLYSLRRRQFSRRWFLWLLLTGISLGCVCSVKWVGLFVTLLVGVYTIIELFEHYYDRSLGRIKYYSHWIVRIALLIIVPFAIYVICFKIHFSLLYKSGPGDESANSLLQANLEGTKITKSPRDVEIGSVITIRSQGLTPVLLHSHGHKYPSGSQAMQVTGYGFMDANNNWTVQAADSKYDSLSNGGHLKVSDGMQIKLFHNATNSTLSCEGLPSHVFLHGYEVYGSNTTAANSENESWIVEMVDYLPSSDPKYPLEDPSVLHPIASRFRLRHAKLGCYLASSGLLYPDWGFHQGEIVCKQPWATRDKSSWWNVEDHRNVNLTIDEKYKPPKPNFFTNFIIINFAMAVSNSALLPDPEKFDSLTSKAWQWPILHIGMRMGAWENTYNRYFLMGSPYNTWLSTASLLVFILFGISTIIRWQRQSVAFRKDNAWEITIKGLLPFLGWFFNYFPFVMMERVTYVHHYAPALYFAVFVFGFIVDHFLSSSKSYIKYPIYMALYGGCIYTYLLFAPIAQGMTGDNSEYKHLEWLNSWNIS</sequence>
<dbReference type="SMART" id="SM00472">
    <property type="entry name" value="MIR"/>
    <property type="match status" value="3"/>
</dbReference>
<keyword evidence="11 15" id="KW-0472">Membrane</keyword>
<keyword evidence="10 15" id="KW-1133">Transmembrane helix</keyword>
<dbReference type="GO" id="GO:0004169">
    <property type="term" value="F:dolichyl-phosphate-mannose-protein mannosyltransferase activity"/>
    <property type="evidence" value="ECO:0007669"/>
    <property type="project" value="UniProtKB-UniRule"/>
</dbReference>
<evidence type="ECO:0000256" key="1">
    <source>
        <dbReference type="ARBA" id="ARBA00004477"/>
    </source>
</evidence>
<evidence type="ECO:0000256" key="9">
    <source>
        <dbReference type="ARBA" id="ARBA00022824"/>
    </source>
</evidence>
<feature type="domain" description="MIR" evidence="16">
    <location>
        <begin position="470"/>
        <end position="527"/>
    </location>
</feature>
<feature type="transmembrane region" description="Helical" evidence="15">
    <location>
        <begin position="674"/>
        <end position="693"/>
    </location>
</feature>
<gene>
    <name evidence="17" type="ORF">AW171_hschr2189</name>
</gene>
<dbReference type="GO" id="GO:0005789">
    <property type="term" value="C:endoplasmic reticulum membrane"/>
    <property type="evidence" value="ECO:0007669"/>
    <property type="project" value="UniProtKB-SubCell"/>
</dbReference>
<evidence type="ECO:0000256" key="3">
    <source>
        <dbReference type="ARBA" id="ARBA00007222"/>
    </source>
</evidence>
<evidence type="ECO:0000256" key="10">
    <source>
        <dbReference type="ARBA" id="ARBA00022989"/>
    </source>
</evidence>
<dbReference type="GeneID" id="28721826"/>
<proteinExistence type="inferred from homology"/>
<dbReference type="InterPro" id="IPR003342">
    <property type="entry name" value="ArnT-like_N"/>
</dbReference>
<dbReference type="InterPro" id="IPR016093">
    <property type="entry name" value="MIR_motif"/>
</dbReference>
<dbReference type="InterPro" id="IPR036300">
    <property type="entry name" value="MIR_dom_sf"/>
</dbReference>
<dbReference type="STRING" id="45286.A0A120K0U0"/>
<evidence type="ECO:0000256" key="15">
    <source>
        <dbReference type="RuleBase" id="RU367007"/>
    </source>
</evidence>
<comment type="catalytic activity">
    <reaction evidence="13 15">
        <text>a di-trans,poly-cis-dolichyl beta-D-mannosyl phosphate + L-threonyl-[protein] = 3-O-(alpha-D-mannosyl)-L-threonyl-[protein] + a di-trans,poly-cis-dolichyl phosphate + H(+)</text>
        <dbReference type="Rhea" id="RHEA:53396"/>
        <dbReference type="Rhea" id="RHEA-COMP:11060"/>
        <dbReference type="Rhea" id="RHEA-COMP:13547"/>
        <dbReference type="Rhea" id="RHEA-COMP:19498"/>
        <dbReference type="Rhea" id="RHEA-COMP:19501"/>
        <dbReference type="ChEBI" id="CHEBI:15378"/>
        <dbReference type="ChEBI" id="CHEBI:30013"/>
        <dbReference type="ChEBI" id="CHEBI:57683"/>
        <dbReference type="ChEBI" id="CHEBI:58211"/>
        <dbReference type="ChEBI" id="CHEBI:137323"/>
        <dbReference type="EC" id="2.4.1.109"/>
    </reaction>
</comment>
<feature type="transmembrane region" description="Helical" evidence="15">
    <location>
        <begin position="192"/>
        <end position="214"/>
    </location>
</feature>
<evidence type="ECO:0000256" key="4">
    <source>
        <dbReference type="ARBA" id="ARBA00012839"/>
    </source>
</evidence>
<evidence type="ECO:0000256" key="11">
    <source>
        <dbReference type="ARBA" id="ARBA00023136"/>
    </source>
</evidence>
<evidence type="ECO:0000256" key="7">
    <source>
        <dbReference type="ARBA" id="ARBA00022692"/>
    </source>
</evidence>
<dbReference type="Proteomes" id="UP000243052">
    <property type="component" value="Chromosome ii"/>
</dbReference>
<dbReference type="Gene3D" id="2.80.10.50">
    <property type="match status" value="1"/>
</dbReference>
<keyword evidence="6 15" id="KW-0808">Transferase</keyword>
<keyword evidence="18" id="KW-1185">Reference proteome</keyword>
<organism evidence="17 18">
    <name type="scientific">Eremothecium sinecaudum</name>
    <dbReference type="NCBI Taxonomy" id="45286"/>
    <lineage>
        <taxon>Eukaryota</taxon>
        <taxon>Fungi</taxon>
        <taxon>Dikarya</taxon>
        <taxon>Ascomycota</taxon>
        <taxon>Saccharomycotina</taxon>
        <taxon>Saccharomycetes</taxon>
        <taxon>Saccharomycetales</taxon>
        <taxon>Saccharomycetaceae</taxon>
        <taxon>Eremothecium</taxon>
    </lineage>
</organism>
<feature type="transmembrane region" description="Helical" evidence="15">
    <location>
        <begin position="641"/>
        <end position="662"/>
    </location>
</feature>
<evidence type="ECO:0000256" key="14">
    <source>
        <dbReference type="ARBA" id="ARBA00045102"/>
    </source>
</evidence>
<comment type="similarity">
    <text evidence="3 15">Belongs to the glycosyltransferase 39 family.</text>
</comment>
<comment type="function">
    <text evidence="15">Transfers mannose from Dol-P-mannose to Ser or Thr residues on proteins.</text>
</comment>
<evidence type="ECO:0000259" key="16">
    <source>
        <dbReference type="PROSITE" id="PS50919"/>
    </source>
</evidence>
<feature type="transmembrane region" description="Helical" evidence="15">
    <location>
        <begin position="226"/>
        <end position="259"/>
    </location>
</feature>